<evidence type="ECO:0000313" key="9">
    <source>
        <dbReference type="EMBL" id="SOD92070.1"/>
    </source>
</evidence>
<accession>A0A286G976</accession>
<keyword evidence="6 7" id="KW-0472">Membrane</keyword>
<feature type="transmembrane region" description="Helical" evidence="7">
    <location>
        <begin position="296"/>
        <end position="314"/>
    </location>
</feature>
<dbReference type="GO" id="GO:0016020">
    <property type="term" value="C:membrane"/>
    <property type="evidence" value="ECO:0007669"/>
    <property type="project" value="UniProtKB-SubCell"/>
</dbReference>
<evidence type="ECO:0000256" key="2">
    <source>
        <dbReference type="ARBA" id="ARBA00008335"/>
    </source>
</evidence>
<evidence type="ECO:0000256" key="7">
    <source>
        <dbReference type="SAM" id="Phobius"/>
    </source>
</evidence>
<comment type="similarity">
    <text evidence="2">Belongs to the major facilitator superfamily.</text>
</comment>
<keyword evidence="3" id="KW-0813">Transport</keyword>
<feature type="domain" description="Major facilitator superfamily (MFS) profile" evidence="8">
    <location>
        <begin position="254"/>
        <end position="452"/>
    </location>
</feature>
<name>A0A286G976_9PROT</name>
<dbReference type="PANTHER" id="PTHR12778:SF10">
    <property type="entry name" value="MAJOR FACILITATOR SUPERFAMILY DOMAIN-CONTAINING PROTEIN 3"/>
    <property type="match status" value="1"/>
</dbReference>
<keyword evidence="4 7" id="KW-0812">Transmembrane</keyword>
<dbReference type="InterPro" id="IPR004752">
    <property type="entry name" value="AmpG_permease/AT-1"/>
</dbReference>
<protein>
    <submittedName>
        <fullName evidence="9">MFS transporter, PAT family, beta-lactamase induction signal transducer AmpG</fullName>
    </submittedName>
</protein>
<evidence type="ECO:0000256" key="4">
    <source>
        <dbReference type="ARBA" id="ARBA00022692"/>
    </source>
</evidence>
<dbReference type="PROSITE" id="PS50850">
    <property type="entry name" value="MFS"/>
    <property type="match status" value="1"/>
</dbReference>
<gene>
    <name evidence="9" type="ORF">SAMN05421508_102250</name>
</gene>
<reference evidence="10" key="1">
    <citation type="submission" date="2017-09" db="EMBL/GenBank/DDBJ databases">
        <authorList>
            <person name="Varghese N."/>
            <person name="Submissions S."/>
        </authorList>
    </citation>
    <scope>NUCLEOTIDE SEQUENCE [LARGE SCALE GENOMIC DNA]</scope>
    <source>
        <strain evidence="10">USBA 140</strain>
    </source>
</reference>
<dbReference type="NCBIfam" id="TIGR00901">
    <property type="entry name" value="2A0125"/>
    <property type="match status" value="1"/>
</dbReference>
<dbReference type="Pfam" id="PF07690">
    <property type="entry name" value="MFS_1"/>
    <property type="match status" value="2"/>
</dbReference>
<feature type="transmembrane region" description="Helical" evidence="7">
    <location>
        <begin position="384"/>
        <end position="405"/>
    </location>
</feature>
<evidence type="ECO:0000256" key="1">
    <source>
        <dbReference type="ARBA" id="ARBA00004141"/>
    </source>
</evidence>
<feature type="transmembrane region" description="Helical" evidence="7">
    <location>
        <begin position="155"/>
        <end position="173"/>
    </location>
</feature>
<evidence type="ECO:0000256" key="3">
    <source>
        <dbReference type="ARBA" id="ARBA00022448"/>
    </source>
</evidence>
<feature type="transmembrane region" description="Helical" evidence="7">
    <location>
        <begin position="255"/>
        <end position="276"/>
    </location>
</feature>
<dbReference type="InterPro" id="IPR011701">
    <property type="entry name" value="MFS"/>
</dbReference>
<organism evidence="9 10">
    <name type="scientific">Caenispirillum bisanense</name>
    <dbReference type="NCBI Taxonomy" id="414052"/>
    <lineage>
        <taxon>Bacteria</taxon>
        <taxon>Pseudomonadati</taxon>
        <taxon>Pseudomonadota</taxon>
        <taxon>Alphaproteobacteria</taxon>
        <taxon>Rhodospirillales</taxon>
        <taxon>Novispirillaceae</taxon>
        <taxon>Caenispirillum</taxon>
    </lineage>
</organism>
<evidence type="ECO:0000256" key="6">
    <source>
        <dbReference type="ARBA" id="ARBA00023136"/>
    </source>
</evidence>
<sequence length="452" mass="48593">MTSWTRSLAVYADRRVLSILFLGFSSGLPLLLVYGTLSAWLTEAGLSLTVVGLFSWASTAYAFKWLWSPLVDRLPLPPFTHLFGQRRGWMLASQLLVAGAMLGLGASDPAANVWVTAGWAVVLAFASATQDIVIDAYRVEILEEEKLGAGAGNIVLGYRLAMLASGGGALVIADAAGWFWAYAAMAALMGVGMLTVLLNREPERPNLGRSAVEEARAEAWIERHGHLGHRTSRGLGWLYGAVVLPLTDFFGRKHWLVILLFIALYKYGDALLGVMANPFYIEIGFTKTEIGVVSKSYGVVMTIVGGLLGGVLVAKLGIMRSLLVCGVLQAVSNLVFVAQALAGPDVRVLMVTISAENLASGMGTAAFVAYLSSLCNLAYTATQYALVSSFMAFARTFFASGGGWLADQVDWVTYFLISTAAAVPGLVLLLWMMRLFPRETRQVRVAALAEDD</sequence>
<evidence type="ECO:0000313" key="10">
    <source>
        <dbReference type="Proteomes" id="UP000219621"/>
    </source>
</evidence>
<dbReference type="Gene3D" id="1.20.1250.20">
    <property type="entry name" value="MFS general substrate transporter like domains"/>
    <property type="match status" value="2"/>
</dbReference>
<dbReference type="InterPro" id="IPR020846">
    <property type="entry name" value="MFS_dom"/>
</dbReference>
<dbReference type="PANTHER" id="PTHR12778">
    <property type="entry name" value="SOLUTE CARRIER FAMILY 33 ACETYL-COA TRANSPORTER -RELATED"/>
    <property type="match status" value="1"/>
</dbReference>
<feature type="transmembrane region" description="Helical" evidence="7">
    <location>
        <begin position="46"/>
        <end position="67"/>
    </location>
</feature>
<feature type="transmembrane region" description="Helical" evidence="7">
    <location>
        <begin position="411"/>
        <end position="432"/>
    </location>
</feature>
<dbReference type="AlphaFoldDB" id="A0A286G976"/>
<keyword evidence="10" id="KW-1185">Reference proteome</keyword>
<dbReference type="Proteomes" id="UP000219621">
    <property type="component" value="Unassembled WGS sequence"/>
</dbReference>
<evidence type="ECO:0000259" key="8">
    <source>
        <dbReference type="PROSITE" id="PS50850"/>
    </source>
</evidence>
<feature type="transmembrane region" description="Helical" evidence="7">
    <location>
        <begin position="113"/>
        <end position="134"/>
    </location>
</feature>
<dbReference type="CDD" id="cd17486">
    <property type="entry name" value="MFS_AmpG_like"/>
    <property type="match status" value="1"/>
</dbReference>
<dbReference type="RefSeq" id="WP_245913380.1">
    <property type="nucleotide sequence ID" value="NZ_OCNJ01000002.1"/>
</dbReference>
<dbReference type="SUPFAM" id="SSF103473">
    <property type="entry name" value="MFS general substrate transporter"/>
    <property type="match status" value="1"/>
</dbReference>
<comment type="subcellular location">
    <subcellularLocation>
        <location evidence="1">Membrane</location>
        <topology evidence="1">Multi-pass membrane protein</topology>
    </subcellularLocation>
</comment>
<dbReference type="GO" id="GO:0022857">
    <property type="term" value="F:transmembrane transporter activity"/>
    <property type="evidence" value="ECO:0007669"/>
    <property type="project" value="InterPro"/>
</dbReference>
<dbReference type="EMBL" id="OCNJ01000002">
    <property type="protein sequence ID" value="SOD92070.1"/>
    <property type="molecule type" value="Genomic_DNA"/>
</dbReference>
<dbReference type="InterPro" id="IPR036259">
    <property type="entry name" value="MFS_trans_sf"/>
</dbReference>
<feature type="transmembrane region" description="Helical" evidence="7">
    <location>
        <begin position="348"/>
        <end position="372"/>
    </location>
</feature>
<feature type="transmembrane region" description="Helical" evidence="7">
    <location>
        <begin position="179"/>
        <end position="199"/>
    </location>
</feature>
<proteinExistence type="inferred from homology"/>
<feature type="transmembrane region" description="Helical" evidence="7">
    <location>
        <begin position="321"/>
        <end position="342"/>
    </location>
</feature>
<evidence type="ECO:0000256" key="5">
    <source>
        <dbReference type="ARBA" id="ARBA00022989"/>
    </source>
</evidence>
<feature type="transmembrane region" description="Helical" evidence="7">
    <location>
        <begin position="88"/>
        <end position="107"/>
    </location>
</feature>
<keyword evidence="5 7" id="KW-1133">Transmembrane helix</keyword>
<feature type="transmembrane region" description="Helical" evidence="7">
    <location>
        <begin position="16"/>
        <end position="40"/>
    </location>
</feature>